<evidence type="ECO:0000256" key="4">
    <source>
        <dbReference type="ARBA" id="ARBA00022833"/>
    </source>
</evidence>
<dbReference type="Pfam" id="PF05699">
    <property type="entry name" value="Dimer_Tnp_hAT"/>
    <property type="match status" value="1"/>
</dbReference>
<evidence type="ECO:0000256" key="2">
    <source>
        <dbReference type="ARBA" id="ARBA00022723"/>
    </source>
</evidence>
<comment type="caution">
    <text evidence="8">The sequence shown here is derived from an EMBL/GenBank/DDBJ whole genome shotgun (WGS) entry which is preliminary data.</text>
</comment>
<dbReference type="GO" id="GO:0046983">
    <property type="term" value="F:protein dimerization activity"/>
    <property type="evidence" value="ECO:0007669"/>
    <property type="project" value="InterPro"/>
</dbReference>
<feature type="region of interest" description="Disordered" evidence="6">
    <location>
        <begin position="45"/>
        <end position="65"/>
    </location>
</feature>
<comment type="subcellular location">
    <subcellularLocation>
        <location evidence="1">Nucleus</location>
    </subcellularLocation>
</comment>
<dbReference type="InterPro" id="IPR052035">
    <property type="entry name" value="ZnF_BED_domain_contain"/>
</dbReference>
<feature type="domain" description="HAT C-terminal dimerisation" evidence="7">
    <location>
        <begin position="383"/>
        <end position="444"/>
    </location>
</feature>
<evidence type="ECO:0000313" key="8">
    <source>
        <dbReference type="EMBL" id="CAG5106982.1"/>
    </source>
</evidence>
<organism evidence="8 9">
    <name type="scientific">Cotesia congregata</name>
    <name type="common">Parasitoid wasp</name>
    <name type="synonym">Apanteles congregatus</name>
    <dbReference type="NCBI Taxonomy" id="51543"/>
    <lineage>
        <taxon>Eukaryota</taxon>
        <taxon>Metazoa</taxon>
        <taxon>Ecdysozoa</taxon>
        <taxon>Arthropoda</taxon>
        <taxon>Hexapoda</taxon>
        <taxon>Insecta</taxon>
        <taxon>Pterygota</taxon>
        <taxon>Neoptera</taxon>
        <taxon>Endopterygota</taxon>
        <taxon>Hymenoptera</taxon>
        <taxon>Apocrita</taxon>
        <taxon>Ichneumonoidea</taxon>
        <taxon>Braconidae</taxon>
        <taxon>Microgastrinae</taxon>
        <taxon>Cotesia</taxon>
    </lineage>
</organism>
<evidence type="ECO:0000256" key="6">
    <source>
        <dbReference type="SAM" id="MobiDB-lite"/>
    </source>
</evidence>
<dbReference type="Proteomes" id="UP000786811">
    <property type="component" value="Unassembled WGS sequence"/>
</dbReference>
<keyword evidence="2" id="KW-0479">Metal-binding</keyword>
<keyword evidence="9" id="KW-1185">Reference proteome</keyword>
<reference evidence="8" key="1">
    <citation type="submission" date="2021-04" db="EMBL/GenBank/DDBJ databases">
        <authorList>
            <person name="Chebbi M.A.C M."/>
        </authorList>
    </citation>
    <scope>NUCLEOTIDE SEQUENCE</scope>
</reference>
<keyword evidence="5" id="KW-0539">Nucleus</keyword>
<dbReference type="GO" id="GO:0005634">
    <property type="term" value="C:nucleus"/>
    <property type="evidence" value="ECO:0007669"/>
    <property type="project" value="UniProtKB-SubCell"/>
</dbReference>
<gene>
    <name evidence="8" type="ORF">HICCMSTLAB_LOCUS12526</name>
</gene>
<accession>A0A8J2HSI6</accession>
<keyword evidence="4" id="KW-0862">Zinc</keyword>
<protein>
    <submittedName>
        <fullName evidence="8">Similar to ZBED6: Zinc finger BED domain-containing protein 6 (Homo sapiens)</fullName>
    </submittedName>
</protein>
<proteinExistence type="predicted"/>
<dbReference type="InterPro" id="IPR012337">
    <property type="entry name" value="RNaseH-like_sf"/>
</dbReference>
<keyword evidence="3" id="KW-0863">Zinc-finger</keyword>
<evidence type="ECO:0000259" key="7">
    <source>
        <dbReference type="Pfam" id="PF05699"/>
    </source>
</evidence>
<feature type="compositionally biased region" description="Low complexity" evidence="6">
    <location>
        <begin position="52"/>
        <end position="65"/>
    </location>
</feature>
<evidence type="ECO:0000256" key="3">
    <source>
        <dbReference type="ARBA" id="ARBA00022771"/>
    </source>
</evidence>
<evidence type="ECO:0000256" key="5">
    <source>
        <dbReference type="ARBA" id="ARBA00023242"/>
    </source>
</evidence>
<dbReference type="PANTHER" id="PTHR46481">
    <property type="entry name" value="ZINC FINGER BED DOMAIN-CONTAINING PROTEIN 4"/>
    <property type="match status" value="1"/>
</dbReference>
<dbReference type="EMBL" id="CAJNRD030001124">
    <property type="protein sequence ID" value="CAG5106982.1"/>
    <property type="molecule type" value="Genomic_DNA"/>
</dbReference>
<evidence type="ECO:0000256" key="1">
    <source>
        <dbReference type="ARBA" id="ARBA00004123"/>
    </source>
</evidence>
<dbReference type="OrthoDB" id="1607513at2759"/>
<dbReference type="PANTHER" id="PTHR46481:SF10">
    <property type="entry name" value="ZINC FINGER BED DOMAIN-CONTAINING PROTEIN 39"/>
    <property type="match status" value="1"/>
</dbReference>
<name>A0A8J2HSI6_COTCN</name>
<evidence type="ECO:0000313" key="9">
    <source>
        <dbReference type="Proteomes" id="UP000786811"/>
    </source>
</evidence>
<dbReference type="GO" id="GO:0008270">
    <property type="term" value="F:zinc ion binding"/>
    <property type="evidence" value="ECO:0007669"/>
    <property type="project" value="UniProtKB-KW"/>
</dbReference>
<dbReference type="AlphaFoldDB" id="A0A8J2HSI6"/>
<dbReference type="SUPFAM" id="SSF53098">
    <property type="entry name" value="Ribonuclease H-like"/>
    <property type="match status" value="1"/>
</dbReference>
<sequence length="453" mass="51801">MAGVKPIISYEIDGDLQYVTDPNVSFANLEDDLSLETPLRIAMKNASTSKDQQQQQQQHQQQQQQLSYVISDDGDIQHAENRDMNNLMTEVAVMDMQLPNFVEGPGFSRFMTMLSSTYDIPSKNKLEAELIPNMYNKYKNYLVNVLNKVSTDIGLTIEEWKSSNDEYFITISMFYQNSEEAIMETKVLTTVHAPREWGTGQWDNFIELFLYEWNLTQEKITAVVVATTLQDLLNALTSRGFILIPCLLYTLQECAQECFEHPRVKEILVACRIIVGVMTAKTGGGEKESLEEQEMYYELPYASEEEKAESMKEIKEIIKKYIHDDERKSASKEPANKKSRLSGMENLFKDFNSKKTRTTISDKAELEMVQYQGESGEPLGSCPIEWWTKLSAKCPYLYKLATHYNCVPVCCAPSTRIHPDAQIVYNLKRAAIPTHLIDKMIFLNCNHTVSPSV</sequence>
<dbReference type="InterPro" id="IPR008906">
    <property type="entry name" value="HATC_C_dom"/>
</dbReference>